<feature type="compositionally biased region" description="Polar residues" evidence="8">
    <location>
        <begin position="131"/>
        <end position="141"/>
    </location>
</feature>
<feature type="compositionally biased region" description="Polar residues" evidence="8">
    <location>
        <begin position="193"/>
        <end position="219"/>
    </location>
</feature>
<evidence type="ECO:0000256" key="5">
    <source>
        <dbReference type="ARBA" id="ARBA00022884"/>
    </source>
</evidence>
<comment type="similarity">
    <text evidence="3">Belongs to the RRM RBM34 family.</text>
</comment>
<feature type="compositionally biased region" description="Basic and acidic residues" evidence="8">
    <location>
        <begin position="514"/>
        <end position="524"/>
    </location>
</feature>
<dbReference type="AlphaFoldDB" id="A0AA43QRM6"/>
<evidence type="ECO:0000256" key="7">
    <source>
        <dbReference type="PROSITE-ProRule" id="PRU00176"/>
    </source>
</evidence>
<name>A0AA43QRM6_9LECA</name>
<keyword evidence="6" id="KW-0539">Nucleus</keyword>
<evidence type="ECO:0000256" key="4">
    <source>
        <dbReference type="ARBA" id="ARBA00015520"/>
    </source>
</evidence>
<dbReference type="Proteomes" id="UP001161017">
    <property type="component" value="Unassembled WGS sequence"/>
</dbReference>
<feature type="region of interest" description="Disordered" evidence="8">
    <location>
        <begin position="376"/>
        <end position="395"/>
    </location>
</feature>
<accession>A0AA43QRM6</accession>
<dbReference type="GO" id="GO:0000463">
    <property type="term" value="P:maturation of LSU-rRNA from tricistronic rRNA transcript (SSU-rRNA, 5.8S rRNA, LSU-rRNA)"/>
    <property type="evidence" value="ECO:0007669"/>
    <property type="project" value="TreeGrafter"/>
</dbReference>
<comment type="subcellular location">
    <subcellularLocation>
        <location evidence="2">Nucleus</location>
        <location evidence="2">Nucleolus</location>
    </subcellularLocation>
</comment>
<feature type="compositionally biased region" description="Basic and acidic residues" evidence="8">
    <location>
        <begin position="474"/>
        <end position="487"/>
    </location>
</feature>
<evidence type="ECO:0000313" key="11">
    <source>
        <dbReference type="Proteomes" id="UP001161017"/>
    </source>
</evidence>
<protein>
    <recommendedName>
        <fullName evidence="4">Nucleolar protein 12</fullName>
    </recommendedName>
</protein>
<reference evidence="10" key="1">
    <citation type="journal article" date="2023" name="Genome Biol. Evol.">
        <title>First Whole Genome Sequence and Flow Cytometry Genome Size Data for the Lichen-Forming Fungus Ramalina farinacea (Ascomycota).</title>
        <authorList>
            <person name="Llewellyn T."/>
            <person name="Mian S."/>
            <person name="Hill R."/>
            <person name="Leitch I.J."/>
            <person name="Gaya E."/>
        </authorList>
    </citation>
    <scope>NUCLEOTIDE SEQUENCE</scope>
    <source>
        <strain evidence="10">LIQ254RAFAR</strain>
    </source>
</reference>
<dbReference type="Gene3D" id="3.30.70.330">
    <property type="match status" value="2"/>
</dbReference>
<evidence type="ECO:0000256" key="6">
    <source>
        <dbReference type="ARBA" id="ARBA00023242"/>
    </source>
</evidence>
<dbReference type="GO" id="GO:0019843">
    <property type="term" value="F:rRNA binding"/>
    <property type="evidence" value="ECO:0007669"/>
    <property type="project" value="TreeGrafter"/>
</dbReference>
<dbReference type="PROSITE" id="PS50102">
    <property type="entry name" value="RRM"/>
    <property type="match status" value="1"/>
</dbReference>
<keyword evidence="5 7" id="KW-0694">RNA-binding</keyword>
<keyword evidence="11" id="KW-1185">Reference proteome</keyword>
<dbReference type="SMART" id="SM00360">
    <property type="entry name" value="RRM"/>
    <property type="match status" value="1"/>
</dbReference>
<feature type="compositionally biased region" description="Basic and acidic residues" evidence="8">
    <location>
        <begin position="164"/>
        <end position="192"/>
    </location>
</feature>
<evidence type="ECO:0000256" key="2">
    <source>
        <dbReference type="ARBA" id="ARBA00004604"/>
    </source>
</evidence>
<evidence type="ECO:0000313" key="10">
    <source>
        <dbReference type="EMBL" id="MDI1491376.1"/>
    </source>
</evidence>
<organism evidence="10 11">
    <name type="scientific">Ramalina farinacea</name>
    <dbReference type="NCBI Taxonomy" id="258253"/>
    <lineage>
        <taxon>Eukaryota</taxon>
        <taxon>Fungi</taxon>
        <taxon>Dikarya</taxon>
        <taxon>Ascomycota</taxon>
        <taxon>Pezizomycotina</taxon>
        <taxon>Lecanoromycetes</taxon>
        <taxon>OSLEUM clade</taxon>
        <taxon>Lecanoromycetidae</taxon>
        <taxon>Lecanorales</taxon>
        <taxon>Lecanorineae</taxon>
        <taxon>Ramalinaceae</taxon>
        <taxon>Ramalina</taxon>
    </lineage>
</organism>
<feature type="region of interest" description="Disordered" evidence="8">
    <location>
        <begin position="467"/>
        <end position="578"/>
    </location>
</feature>
<feature type="region of interest" description="Disordered" evidence="8">
    <location>
        <begin position="20"/>
        <end position="46"/>
    </location>
</feature>
<dbReference type="SUPFAM" id="SSF54928">
    <property type="entry name" value="RNA-binding domain, RBD"/>
    <property type="match status" value="2"/>
</dbReference>
<dbReference type="PANTHER" id="PTHR23236:SF25">
    <property type="entry name" value="RNA-BINDING PROTEIN 34"/>
    <property type="match status" value="1"/>
</dbReference>
<evidence type="ECO:0000256" key="3">
    <source>
        <dbReference type="ARBA" id="ARBA00007077"/>
    </source>
</evidence>
<dbReference type="InterPro" id="IPR035979">
    <property type="entry name" value="RBD_domain_sf"/>
</dbReference>
<gene>
    <name evidence="10" type="primary">NOP12</name>
    <name evidence="10" type="ORF">OHK93_002585</name>
</gene>
<feature type="compositionally biased region" description="Polar residues" evidence="8">
    <location>
        <begin position="20"/>
        <end position="32"/>
    </location>
</feature>
<dbReference type="EMBL" id="JAPUFD010000014">
    <property type="protein sequence ID" value="MDI1491376.1"/>
    <property type="molecule type" value="Genomic_DNA"/>
</dbReference>
<feature type="domain" description="RRM" evidence="9">
    <location>
        <begin position="363"/>
        <end position="468"/>
    </location>
</feature>
<comment type="caution">
    <text evidence="10">The sequence shown here is derived from an EMBL/GenBank/DDBJ whole genome shotgun (WGS) entry which is preliminary data.</text>
</comment>
<sequence>MGQNGEKTCAKVTTELKQTVRNLSPSSSSHNRPTAHRPISPPLCASTGNLRSSNHLIWSEEVDYIHQAQVLWIMSGYDSQVVELFNTSLRPAKSHGKVKDSTPAQSHNSWSGHGKTESQLVPNLAQDDTSKSLQEPTSSEGLESEPAHSEFASNGKRARKRKRIDASGEIEDKYMHRLAQDYPKPKRQDSSDSKSTSTGPAHTATVSKDTDSQASGSDSEQAEIPQHESLLPSKEHLEMEKASRTVYLANVSTAAIKSKSARKRLLDHLALFPRKAGEEDTRHEIASLRFRSTPFADGRLPKKAAYVKKELMDATAKSTNAYVVYFTQAEAQRAAQRLNGTVVLDRHLRADSVAHPAKQDHRRCVFVGNLGYVDDEGVSPSSQNEGVGKRPKKPKEAADYEEGLWRTFKQAGKVESVRVIRDKTTRVGKGFAYVQFEDGIGVEKALLLNDKKFPPLLPRNLRVVRAKKVTTSKSESRSKPQASRDVRPGSYAPRTASKEQSLSGRAKKLLGRAEAARLKTDKQHGTAPIKKPLESFVFEGHRATPGVGKRVKGSKQFGRSQTRSSKRGQDFKRRNKAK</sequence>
<proteinExistence type="inferred from homology"/>
<dbReference type="PANTHER" id="PTHR23236">
    <property type="entry name" value="EUKARYOTIC TRANSLATION INITIATION FACTOR 4B/4H"/>
    <property type="match status" value="1"/>
</dbReference>
<evidence type="ECO:0000259" key="9">
    <source>
        <dbReference type="PROSITE" id="PS50102"/>
    </source>
</evidence>
<dbReference type="GO" id="GO:0005730">
    <property type="term" value="C:nucleolus"/>
    <property type="evidence" value="ECO:0007669"/>
    <property type="project" value="UniProtKB-SubCell"/>
</dbReference>
<dbReference type="InterPro" id="IPR000504">
    <property type="entry name" value="RRM_dom"/>
</dbReference>
<comment type="function">
    <text evidence="1">Involved in pre-25S rRNA processing.</text>
</comment>
<dbReference type="InterPro" id="IPR012677">
    <property type="entry name" value="Nucleotide-bd_a/b_plait_sf"/>
</dbReference>
<evidence type="ECO:0000256" key="8">
    <source>
        <dbReference type="SAM" id="MobiDB-lite"/>
    </source>
</evidence>
<feature type="region of interest" description="Disordered" evidence="8">
    <location>
        <begin position="92"/>
        <end position="234"/>
    </location>
</feature>
<evidence type="ECO:0000256" key="1">
    <source>
        <dbReference type="ARBA" id="ARBA00002475"/>
    </source>
</evidence>
<feature type="compositionally biased region" description="Polar residues" evidence="8">
    <location>
        <begin position="102"/>
        <end position="121"/>
    </location>
</feature>
<dbReference type="Pfam" id="PF00076">
    <property type="entry name" value="RRM_1"/>
    <property type="match status" value="1"/>
</dbReference>